<dbReference type="AlphaFoldDB" id="A0A7H0HKN7"/>
<dbReference type="Pfam" id="PF02518">
    <property type="entry name" value="HATPase_c"/>
    <property type="match status" value="1"/>
</dbReference>
<keyword evidence="4" id="KW-0812">Transmembrane</keyword>
<dbReference type="InterPro" id="IPR036097">
    <property type="entry name" value="HisK_dim/P_sf"/>
</dbReference>
<dbReference type="EC" id="2.7.13.3" evidence="2"/>
<name>A0A7H0HKN7_9BURK</name>
<dbReference type="Gene3D" id="1.10.287.130">
    <property type="match status" value="1"/>
</dbReference>
<feature type="transmembrane region" description="Helical" evidence="4">
    <location>
        <begin position="217"/>
        <end position="238"/>
    </location>
</feature>
<organism evidence="6 7">
    <name type="scientific">Paenacidovorax monticola</name>
    <dbReference type="NCBI Taxonomy" id="1926868"/>
    <lineage>
        <taxon>Bacteria</taxon>
        <taxon>Pseudomonadati</taxon>
        <taxon>Pseudomonadota</taxon>
        <taxon>Betaproteobacteria</taxon>
        <taxon>Burkholderiales</taxon>
        <taxon>Comamonadaceae</taxon>
        <taxon>Paenacidovorax</taxon>
    </lineage>
</organism>
<feature type="transmembrane region" description="Helical" evidence="4">
    <location>
        <begin position="283"/>
        <end position="300"/>
    </location>
</feature>
<dbReference type="InterPro" id="IPR005467">
    <property type="entry name" value="His_kinase_dom"/>
</dbReference>
<keyword evidence="6" id="KW-0418">Kinase</keyword>
<dbReference type="RefSeq" id="WP_187738079.1">
    <property type="nucleotide sequence ID" value="NZ_CP060790.1"/>
</dbReference>
<evidence type="ECO:0000256" key="4">
    <source>
        <dbReference type="SAM" id="Phobius"/>
    </source>
</evidence>
<feature type="domain" description="Histidine kinase" evidence="5">
    <location>
        <begin position="455"/>
        <end position="668"/>
    </location>
</feature>
<feature type="transmembrane region" description="Helical" evidence="4">
    <location>
        <begin position="341"/>
        <end position="365"/>
    </location>
</feature>
<dbReference type="GO" id="GO:0000155">
    <property type="term" value="F:phosphorelay sensor kinase activity"/>
    <property type="evidence" value="ECO:0007669"/>
    <property type="project" value="InterPro"/>
</dbReference>
<feature type="transmembrane region" description="Helical" evidence="4">
    <location>
        <begin position="7"/>
        <end position="33"/>
    </location>
</feature>
<keyword evidence="4" id="KW-1133">Transmembrane helix</keyword>
<evidence type="ECO:0000259" key="5">
    <source>
        <dbReference type="PROSITE" id="PS50109"/>
    </source>
</evidence>
<dbReference type="CDD" id="cd00082">
    <property type="entry name" value="HisKA"/>
    <property type="match status" value="1"/>
</dbReference>
<dbReference type="SUPFAM" id="SSF47384">
    <property type="entry name" value="Homodimeric domain of signal transducing histidine kinase"/>
    <property type="match status" value="1"/>
</dbReference>
<evidence type="ECO:0000256" key="1">
    <source>
        <dbReference type="ARBA" id="ARBA00000085"/>
    </source>
</evidence>
<dbReference type="EMBL" id="CP060790">
    <property type="protein sequence ID" value="QNP61103.1"/>
    <property type="molecule type" value="Genomic_DNA"/>
</dbReference>
<dbReference type="InterPro" id="IPR011622">
    <property type="entry name" value="7TMR_DISM_rcpt_extracell_dom2"/>
</dbReference>
<sequence length="686" mass="75282">MHQHSRILTLSGFGLLIAVSVGLTLAFILAPYLSAHRAGGLRLGPDLPMQQLVDRGGHLGINQVAALPDTAFTQVRAPLNQGYTHAVYWLKVAPPPTPAGSEARWLELHPTYLDRVTLYQSDGDSWREHNSGDTVSMADRVRVRQPMFPLIPGQPFILRIQTTSAMQLYGTVWQETPLMARLATVEWSSGLYMGICLVLVTLISAAALAFRSRSLGALAVLAAVGLVHGANVRGYAQLWLPDSLGTWNDTMVSVGAFVLAATLPWQTRELLTRGTKWRHTDRALLLLVLLSLASLASVPLNRYNDWAWVGVASPWLASVLGACVAWGNLRRHGACAERTLIFVPYAIHSVLGAQVAAAFVGWVPSNLEASVFWQLEALVFYTLITIAAGVGLVQKFRDSAAAQAQLVESLAKSEHALEERVRVRTVELIKTQNALQAALHSEREMRLDQRQFFNMVNHEFRTPLAVVDSAATEQLSFPSADIDAQTERAAQIRRACRRLTALVDNCLINDRLDNSGFRLQLVSAPVQEIMEEAAQLVRWSPRHRLHLFTEGAPTEWVCDPTLVRIALSNLVDNAVKYAQSGEIFVAAHRDPQGALQLSVADEGPGLPPDAVQRLFEQFERGHRTDQTKGFGLGLWVSRRVARLHGGDVRVESSTGHGTCFTLTLPLRTPSESILDIAPPTVTMATP</sequence>
<feature type="transmembrane region" description="Helical" evidence="4">
    <location>
        <begin position="371"/>
        <end position="393"/>
    </location>
</feature>
<dbReference type="PRINTS" id="PR00344">
    <property type="entry name" value="BCTRLSENSOR"/>
</dbReference>
<dbReference type="KEGG" id="amon:H9L24_10430"/>
<accession>A0A7H0HKN7</accession>
<dbReference type="CDD" id="cd00075">
    <property type="entry name" value="HATPase"/>
    <property type="match status" value="1"/>
</dbReference>
<proteinExistence type="predicted"/>
<keyword evidence="3" id="KW-0597">Phosphoprotein</keyword>
<dbReference type="Gene3D" id="2.60.40.2380">
    <property type="match status" value="1"/>
</dbReference>
<evidence type="ECO:0000256" key="3">
    <source>
        <dbReference type="ARBA" id="ARBA00022553"/>
    </source>
</evidence>
<keyword evidence="6" id="KW-0808">Transferase</keyword>
<comment type="catalytic activity">
    <reaction evidence="1">
        <text>ATP + protein L-histidine = ADP + protein N-phospho-L-histidine.</text>
        <dbReference type="EC" id="2.7.13.3"/>
    </reaction>
</comment>
<dbReference type="InterPro" id="IPR036890">
    <property type="entry name" value="HATPase_C_sf"/>
</dbReference>
<dbReference type="InterPro" id="IPR004358">
    <property type="entry name" value="Sig_transdc_His_kin-like_C"/>
</dbReference>
<dbReference type="Proteomes" id="UP000516057">
    <property type="component" value="Chromosome"/>
</dbReference>
<dbReference type="SUPFAM" id="SSF55874">
    <property type="entry name" value="ATPase domain of HSP90 chaperone/DNA topoisomerase II/histidine kinase"/>
    <property type="match status" value="1"/>
</dbReference>
<dbReference type="SMART" id="SM00387">
    <property type="entry name" value="HATPase_c"/>
    <property type="match status" value="1"/>
</dbReference>
<evidence type="ECO:0000313" key="7">
    <source>
        <dbReference type="Proteomes" id="UP000516057"/>
    </source>
</evidence>
<feature type="transmembrane region" description="Helical" evidence="4">
    <location>
        <begin position="250"/>
        <end position="271"/>
    </location>
</feature>
<dbReference type="InterPro" id="IPR003594">
    <property type="entry name" value="HATPase_dom"/>
</dbReference>
<gene>
    <name evidence="6" type="ORF">H9L24_10430</name>
</gene>
<evidence type="ECO:0000313" key="6">
    <source>
        <dbReference type="EMBL" id="QNP61103.1"/>
    </source>
</evidence>
<evidence type="ECO:0000256" key="2">
    <source>
        <dbReference type="ARBA" id="ARBA00012438"/>
    </source>
</evidence>
<keyword evidence="7" id="KW-1185">Reference proteome</keyword>
<dbReference type="PROSITE" id="PS50109">
    <property type="entry name" value="HIS_KIN"/>
    <property type="match status" value="1"/>
</dbReference>
<protein>
    <recommendedName>
        <fullName evidence="2">histidine kinase</fullName>
        <ecNumber evidence="2">2.7.13.3</ecNumber>
    </recommendedName>
</protein>
<reference evidence="6 7" key="1">
    <citation type="submission" date="2020-08" db="EMBL/GenBank/DDBJ databases">
        <title>Genome sequence of Acidovorax monticola KACC 19171T.</title>
        <authorList>
            <person name="Hyun D.-W."/>
            <person name="Bae J.-W."/>
        </authorList>
    </citation>
    <scope>NUCLEOTIDE SEQUENCE [LARGE SCALE GENOMIC DNA]</scope>
    <source>
        <strain evidence="6 7">KACC 19171</strain>
    </source>
</reference>
<dbReference type="InterPro" id="IPR003661">
    <property type="entry name" value="HisK_dim/P_dom"/>
</dbReference>
<dbReference type="Gene3D" id="3.30.565.10">
    <property type="entry name" value="Histidine kinase-like ATPase, C-terminal domain"/>
    <property type="match status" value="1"/>
</dbReference>
<dbReference type="PANTHER" id="PTHR43547">
    <property type="entry name" value="TWO-COMPONENT HISTIDINE KINASE"/>
    <property type="match status" value="1"/>
</dbReference>
<feature type="transmembrane region" description="Helical" evidence="4">
    <location>
        <begin position="191"/>
        <end position="210"/>
    </location>
</feature>
<dbReference type="PANTHER" id="PTHR43547:SF2">
    <property type="entry name" value="HYBRID SIGNAL TRANSDUCTION HISTIDINE KINASE C"/>
    <property type="match status" value="1"/>
</dbReference>
<dbReference type="SMART" id="SM00388">
    <property type="entry name" value="HisKA"/>
    <property type="match status" value="1"/>
</dbReference>
<keyword evidence="4" id="KW-0472">Membrane</keyword>
<dbReference type="Pfam" id="PF07696">
    <property type="entry name" value="7TMR-DISMED2"/>
    <property type="match status" value="1"/>
</dbReference>
<feature type="transmembrane region" description="Helical" evidence="4">
    <location>
        <begin position="306"/>
        <end position="329"/>
    </location>
</feature>